<sequence>MRYTTLGDTGLRVSLIAYGVYGLHSGPYQGLSKRDLVGLIREARRLGINFFETADVYDRGEAERILGEALGDEREEVIIATKIGYDFYGSPERPRKRFDPEYLVTAAERSCERIGKCPIDLIYMHNPPLEVLREPAIYEAMDTLREENLAKHLGVSLDPSDPELLASAREAMKRRQTEVVEFAYSMLEQEPGRTIAYEAEAAGKGIVVMLPFAGGILDESLSSFEEGEAREWEEWYAGGKRKRGWYRWAFATYQFMKNVLQAEFAEVLEQSTPAQIAIRFILSTIPVHSIVVAARTREKLREAVEAVEQPRLPQALVEKLRVAYGAGPCTRT</sequence>
<dbReference type="GeneID" id="11139593"/>
<evidence type="ECO:0000259" key="1">
    <source>
        <dbReference type="Pfam" id="PF00248"/>
    </source>
</evidence>
<dbReference type="InParanoid" id="G0EFF8"/>
<dbReference type="STRING" id="694429.Pyrfu_1115"/>
<keyword evidence="3" id="KW-1185">Reference proteome</keyword>
<proteinExistence type="predicted"/>
<dbReference type="Gene3D" id="3.20.20.100">
    <property type="entry name" value="NADP-dependent oxidoreductase domain"/>
    <property type="match status" value="1"/>
</dbReference>
<dbReference type="InterPro" id="IPR053135">
    <property type="entry name" value="AKR2_Oxidoreductase"/>
</dbReference>
<dbReference type="HOGENOM" id="CLU_023205_2_3_2"/>
<protein>
    <submittedName>
        <fullName evidence="2">Aldo/keto reductase</fullName>
    </submittedName>
</protein>
<dbReference type="EMBL" id="CP002838">
    <property type="protein sequence ID" value="AEM38982.1"/>
    <property type="molecule type" value="Genomic_DNA"/>
</dbReference>
<dbReference type="RefSeq" id="WP_014026659.1">
    <property type="nucleotide sequence ID" value="NC_015931.1"/>
</dbReference>
<dbReference type="KEGG" id="pfm:Pyrfu_1115"/>
<feature type="domain" description="NADP-dependent oxidoreductase" evidence="1">
    <location>
        <begin position="16"/>
        <end position="320"/>
    </location>
</feature>
<name>G0EFF8_PYRF1</name>
<evidence type="ECO:0000313" key="2">
    <source>
        <dbReference type="EMBL" id="AEM38982.1"/>
    </source>
</evidence>
<dbReference type="PANTHER" id="PTHR43312:SF1">
    <property type="entry name" value="NADP-DEPENDENT OXIDOREDUCTASE DOMAIN-CONTAINING PROTEIN"/>
    <property type="match status" value="1"/>
</dbReference>
<dbReference type="AlphaFoldDB" id="G0EFF8"/>
<dbReference type="SUPFAM" id="SSF51430">
    <property type="entry name" value="NAD(P)-linked oxidoreductase"/>
    <property type="match status" value="1"/>
</dbReference>
<organism evidence="2 3">
    <name type="scientific">Pyrolobus fumarii (strain DSM 11204 / 1A)</name>
    <dbReference type="NCBI Taxonomy" id="694429"/>
    <lineage>
        <taxon>Archaea</taxon>
        <taxon>Thermoproteota</taxon>
        <taxon>Thermoprotei</taxon>
        <taxon>Desulfurococcales</taxon>
        <taxon>Pyrodictiaceae</taxon>
        <taxon>Pyrolobus</taxon>
    </lineage>
</organism>
<dbReference type="eggNOG" id="arCOG01617">
    <property type="taxonomic scope" value="Archaea"/>
</dbReference>
<evidence type="ECO:0000313" key="3">
    <source>
        <dbReference type="Proteomes" id="UP000001037"/>
    </source>
</evidence>
<dbReference type="Pfam" id="PF00248">
    <property type="entry name" value="Aldo_ket_red"/>
    <property type="match status" value="1"/>
</dbReference>
<dbReference type="InterPro" id="IPR036812">
    <property type="entry name" value="NAD(P)_OxRdtase_dom_sf"/>
</dbReference>
<dbReference type="FunCoup" id="G0EFF8">
    <property type="interactions" value="6"/>
</dbReference>
<dbReference type="Proteomes" id="UP000001037">
    <property type="component" value="Chromosome"/>
</dbReference>
<dbReference type="OrthoDB" id="28487at2157"/>
<dbReference type="PANTHER" id="PTHR43312">
    <property type="entry name" value="D-THREO-ALDOSE 1-DEHYDROGENASE"/>
    <property type="match status" value="1"/>
</dbReference>
<accession>G0EFF8</accession>
<gene>
    <name evidence="2" type="ordered locus">Pyrfu_1115</name>
</gene>
<reference evidence="2 3" key="1">
    <citation type="journal article" date="2011" name="Stand. Genomic Sci.">
        <title>Complete genome sequence of the hyperthermophilic chemolithoautotroph Pyrolobus fumarii type strain (1A).</title>
        <authorList>
            <person name="Anderson I."/>
            <person name="Goker M."/>
            <person name="Nolan M."/>
            <person name="Lucas S."/>
            <person name="Hammon N."/>
            <person name="Deshpande S."/>
            <person name="Cheng J.F."/>
            <person name="Tapia R."/>
            <person name="Han C."/>
            <person name="Goodwin L."/>
            <person name="Pitluck S."/>
            <person name="Huntemann M."/>
            <person name="Liolios K."/>
            <person name="Ivanova N."/>
            <person name="Pagani I."/>
            <person name="Mavromatis K."/>
            <person name="Ovchinikova G."/>
            <person name="Pati A."/>
            <person name="Chen A."/>
            <person name="Palaniappan K."/>
            <person name="Land M."/>
            <person name="Hauser L."/>
            <person name="Brambilla E.M."/>
            <person name="Huber H."/>
            <person name="Yasawong M."/>
            <person name="Rohde M."/>
            <person name="Spring S."/>
            <person name="Abt B."/>
            <person name="Sikorski J."/>
            <person name="Wirth R."/>
            <person name="Detter J.C."/>
            <person name="Woyke T."/>
            <person name="Bristow J."/>
            <person name="Eisen J.A."/>
            <person name="Markowitz V."/>
            <person name="Hugenholtz P."/>
            <person name="Kyrpides N.C."/>
            <person name="Klenk H.P."/>
            <person name="Lapidus A."/>
        </authorList>
    </citation>
    <scope>NUCLEOTIDE SEQUENCE [LARGE SCALE GENOMIC DNA]</scope>
    <source>
        <strain evidence="3">DSM 11204 / 1A</strain>
    </source>
</reference>
<dbReference type="CDD" id="cd19086">
    <property type="entry name" value="AKR_AKR11C1"/>
    <property type="match status" value="1"/>
</dbReference>
<dbReference type="InterPro" id="IPR023210">
    <property type="entry name" value="NADP_OxRdtase_dom"/>
</dbReference>